<dbReference type="Proteomes" id="UP000321204">
    <property type="component" value="Chromosome"/>
</dbReference>
<dbReference type="Pfam" id="PF07100">
    <property type="entry name" value="ASRT"/>
    <property type="match status" value="1"/>
</dbReference>
<sequence length="124" mass="13808">MNMEIGKKIWAIAEGYIPAWSNGPGREFVSHEAACILNANDTEAHLQLTIYFSDKEPVGPYKITVPAKRTLHLRFNDLKEPQPIPLGTDYSSVFVSDVPVVIQHTRLDSRQDANALLSTIAFAQ</sequence>
<evidence type="ECO:0000313" key="1">
    <source>
        <dbReference type="EMBL" id="QEC54463.1"/>
    </source>
</evidence>
<name>A0A5B8UD99_9BACT</name>
<keyword evidence="2" id="KW-1185">Reference proteome</keyword>
<dbReference type="Gene3D" id="2.60.290.11">
    <property type="entry name" value="TM1070-like"/>
    <property type="match status" value="1"/>
</dbReference>
<dbReference type="SUPFAM" id="SSF89232">
    <property type="entry name" value="Hypothetical protein TM1070"/>
    <property type="match status" value="1"/>
</dbReference>
<organism evidence="1 2">
    <name type="scientific">Flavisolibacter ginsenosidimutans</name>
    <dbReference type="NCBI Taxonomy" id="661481"/>
    <lineage>
        <taxon>Bacteria</taxon>
        <taxon>Pseudomonadati</taxon>
        <taxon>Bacteroidota</taxon>
        <taxon>Chitinophagia</taxon>
        <taxon>Chitinophagales</taxon>
        <taxon>Chitinophagaceae</taxon>
        <taxon>Flavisolibacter</taxon>
    </lineage>
</organism>
<reference evidence="1 2" key="1">
    <citation type="journal article" date="2015" name="Int. J. Syst. Evol. Microbiol.">
        <title>Flavisolibacter ginsenosidimutans sp. nov., with ginsenoside-converting activity isolated from soil used for cultivating ginseng.</title>
        <authorList>
            <person name="Zhao Y."/>
            <person name="Liu Q."/>
            <person name="Kang M.S."/>
            <person name="Jin F."/>
            <person name="Yu H."/>
            <person name="Im W.T."/>
        </authorList>
    </citation>
    <scope>NUCLEOTIDE SEQUENCE [LARGE SCALE GENOMIC DNA]</scope>
    <source>
        <strain evidence="1 2">Gsoil 636</strain>
    </source>
</reference>
<dbReference type="AlphaFoldDB" id="A0A5B8UD99"/>
<dbReference type="KEGG" id="fgg:FSB75_00640"/>
<accession>A0A5B8UD99</accession>
<protein>
    <submittedName>
        <fullName evidence="1">Sensory rhodopsin transducer</fullName>
    </submittedName>
</protein>
<proteinExistence type="predicted"/>
<dbReference type="OrthoDB" id="512504at2"/>
<dbReference type="PIRSF" id="PIRSF008711">
    <property type="entry name" value="UCP008711"/>
    <property type="match status" value="1"/>
</dbReference>
<gene>
    <name evidence="1" type="ORF">FSB75_00640</name>
</gene>
<dbReference type="InterPro" id="IPR036698">
    <property type="entry name" value="TM1070-like_sf"/>
</dbReference>
<dbReference type="EMBL" id="CP042433">
    <property type="protein sequence ID" value="QEC54463.1"/>
    <property type="molecule type" value="Genomic_DNA"/>
</dbReference>
<evidence type="ECO:0000313" key="2">
    <source>
        <dbReference type="Proteomes" id="UP000321204"/>
    </source>
</evidence>
<dbReference type="InterPro" id="IPR009794">
    <property type="entry name" value="ASRT"/>
</dbReference>